<dbReference type="SUPFAM" id="SSF52047">
    <property type="entry name" value="RNI-like"/>
    <property type="match status" value="1"/>
</dbReference>
<dbReference type="EMBL" id="JAUEPS010000045">
    <property type="protein sequence ID" value="KAK0447020.1"/>
    <property type="molecule type" value="Genomic_DNA"/>
</dbReference>
<reference evidence="1" key="1">
    <citation type="submission" date="2023-06" db="EMBL/GenBank/DDBJ databases">
        <authorList>
            <consortium name="Lawrence Berkeley National Laboratory"/>
            <person name="Ahrendt S."/>
            <person name="Sahu N."/>
            <person name="Indic B."/>
            <person name="Wong-Bajracharya J."/>
            <person name="Merenyi Z."/>
            <person name="Ke H.-M."/>
            <person name="Monk M."/>
            <person name="Kocsube S."/>
            <person name="Drula E."/>
            <person name="Lipzen A."/>
            <person name="Balint B."/>
            <person name="Henrissat B."/>
            <person name="Andreopoulos B."/>
            <person name="Martin F.M."/>
            <person name="Harder C.B."/>
            <person name="Rigling D."/>
            <person name="Ford K.L."/>
            <person name="Foster G.D."/>
            <person name="Pangilinan J."/>
            <person name="Papanicolaou A."/>
            <person name="Barry K."/>
            <person name="LaButti K."/>
            <person name="Viragh M."/>
            <person name="Koriabine M."/>
            <person name="Yan M."/>
            <person name="Riley R."/>
            <person name="Champramary S."/>
            <person name="Plett K.L."/>
            <person name="Tsai I.J."/>
            <person name="Slot J."/>
            <person name="Sipos G."/>
            <person name="Plett J."/>
            <person name="Nagy L.G."/>
            <person name="Grigoriev I.V."/>
        </authorList>
    </citation>
    <scope>NUCLEOTIDE SEQUENCE</scope>
    <source>
        <strain evidence="1">CCBAS 213</strain>
    </source>
</reference>
<dbReference type="InterPro" id="IPR032675">
    <property type="entry name" value="LRR_dom_sf"/>
</dbReference>
<accession>A0AA39MV65</accession>
<evidence type="ECO:0008006" key="3">
    <source>
        <dbReference type="Google" id="ProtNLM"/>
    </source>
</evidence>
<sequence>MTPKDAFAGMPSRCPDCGFTSMETLVPPGLPPLRVDELFSCNDAPLEHERAVLEAIVRESDDYISVLQQRISDTRNTLEALLQEKSNVAKHAAAAKALLNPVRRLSADVLIEIFTACTARIPIRTDTDPLIDLPSNSIDSLNSKAMPWVLSQVCATWRTTALETAKLWSYIKLDMDEYVNHMEYVFRFGILLARTRTHPLSVSISANTSISHQPILAMILSTSSRWAELRVSAPFHAFLPFNNVSQSLPVLEVLAIHILDDANLGAHPEPSHIVHGFKHAPKLRSLSLVQAIGKPISFSKRFALPVAKVSRLRAHMAPAHAASLLCWDGAQTAESACFVMLEHGLQRLEVPMTRHAYLRDLSVVEWGFISSSGAIAELISNLQLPSLQKLKLSYEGMTLNLPVISRETIPALTELEIRSTRLAADGDALADMLHWTPKLTSLTLAVNFRETDLFLSLEKFHDNAFELVPRLHTISLVGAAFDVNCRSHVIVELAEARRLIACAHEPLLKRVYLNKDSRVPAGHKKRWNKLRHGGLEILFLSP</sequence>
<dbReference type="GeneID" id="85357772"/>
<dbReference type="AlphaFoldDB" id="A0AA39MV65"/>
<protein>
    <recommendedName>
        <fullName evidence="3">F-box domain-containing protein</fullName>
    </recommendedName>
</protein>
<comment type="caution">
    <text evidence="1">The sequence shown here is derived from an EMBL/GenBank/DDBJ whole genome shotgun (WGS) entry which is preliminary data.</text>
</comment>
<proteinExistence type="predicted"/>
<dbReference type="Gene3D" id="3.80.10.10">
    <property type="entry name" value="Ribonuclease Inhibitor"/>
    <property type="match status" value="1"/>
</dbReference>
<evidence type="ECO:0000313" key="2">
    <source>
        <dbReference type="Proteomes" id="UP001175211"/>
    </source>
</evidence>
<gene>
    <name evidence="1" type="ORF">EV420DRAFT_1569451</name>
</gene>
<name>A0AA39MV65_ARMTA</name>
<dbReference type="RefSeq" id="XP_060326045.1">
    <property type="nucleotide sequence ID" value="XM_060474224.1"/>
</dbReference>
<evidence type="ECO:0000313" key="1">
    <source>
        <dbReference type="EMBL" id="KAK0447020.1"/>
    </source>
</evidence>
<organism evidence="1 2">
    <name type="scientific">Armillaria tabescens</name>
    <name type="common">Ringless honey mushroom</name>
    <name type="synonym">Agaricus tabescens</name>
    <dbReference type="NCBI Taxonomy" id="1929756"/>
    <lineage>
        <taxon>Eukaryota</taxon>
        <taxon>Fungi</taxon>
        <taxon>Dikarya</taxon>
        <taxon>Basidiomycota</taxon>
        <taxon>Agaricomycotina</taxon>
        <taxon>Agaricomycetes</taxon>
        <taxon>Agaricomycetidae</taxon>
        <taxon>Agaricales</taxon>
        <taxon>Marasmiineae</taxon>
        <taxon>Physalacriaceae</taxon>
        <taxon>Desarmillaria</taxon>
    </lineage>
</organism>
<keyword evidence="2" id="KW-1185">Reference proteome</keyword>
<dbReference type="Proteomes" id="UP001175211">
    <property type="component" value="Unassembled WGS sequence"/>
</dbReference>